<keyword evidence="6" id="KW-1185">Reference proteome</keyword>
<comment type="caution">
    <text evidence="5">The sequence shown here is derived from an EMBL/GenBank/DDBJ whole genome shotgun (WGS) entry which is preliminary data.</text>
</comment>
<accession>A0A559KIP7</accession>
<dbReference type="GO" id="GO:0005524">
    <property type="term" value="F:ATP binding"/>
    <property type="evidence" value="ECO:0007669"/>
    <property type="project" value="UniProtKB-KW"/>
</dbReference>
<gene>
    <name evidence="5" type="ORF">FPZ49_01630</name>
</gene>
<name>A0A559KIP7_9BACL</name>
<sequence>MAKLISNYSDYTDTEESAGLGPIKIEAQSLSKVYEIDGKRTFLALDNVSFDIRQNEFVSFVGPSGCGKSSLLRILAGLEEFTSGQLHISGKEIEGPGADRGMVFQSYTLFPWLTVRENIEFGLTLKNVPLFEKRRIADHFMELVQLTRFAKSYPKELSGGMKQRVAIARALANNPEVLLMDEPFGALDPQTKSSMQEMLLDIYRKEKTTVVFITHDIEEAIVLSERIYVMQAHPGRIAQVVQVPRSLRSQPGVRDTEAFIQLKKHIHALIGGDSNH</sequence>
<dbReference type="OrthoDB" id="18967at2"/>
<protein>
    <submittedName>
        <fullName evidence="5">ABC transporter ATP-binding protein</fullName>
    </submittedName>
</protein>
<evidence type="ECO:0000313" key="5">
    <source>
        <dbReference type="EMBL" id="TVY12002.1"/>
    </source>
</evidence>
<dbReference type="InterPro" id="IPR003439">
    <property type="entry name" value="ABC_transporter-like_ATP-bd"/>
</dbReference>
<evidence type="ECO:0000256" key="2">
    <source>
        <dbReference type="ARBA" id="ARBA00022741"/>
    </source>
</evidence>
<dbReference type="PANTHER" id="PTHR42788:SF13">
    <property type="entry name" value="ALIPHATIC SULFONATES IMPORT ATP-BINDING PROTEIN SSUB"/>
    <property type="match status" value="1"/>
</dbReference>
<dbReference type="InterPro" id="IPR003593">
    <property type="entry name" value="AAA+_ATPase"/>
</dbReference>
<dbReference type="InterPro" id="IPR017871">
    <property type="entry name" value="ABC_transporter-like_CS"/>
</dbReference>
<feature type="domain" description="ABC transporter" evidence="4">
    <location>
        <begin position="25"/>
        <end position="253"/>
    </location>
</feature>
<dbReference type="Proteomes" id="UP000317036">
    <property type="component" value="Unassembled WGS sequence"/>
</dbReference>
<dbReference type="PROSITE" id="PS50893">
    <property type="entry name" value="ABC_TRANSPORTER_2"/>
    <property type="match status" value="1"/>
</dbReference>
<dbReference type="SUPFAM" id="SSF52540">
    <property type="entry name" value="P-loop containing nucleoside triphosphate hydrolases"/>
    <property type="match status" value="1"/>
</dbReference>
<evidence type="ECO:0000256" key="1">
    <source>
        <dbReference type="ARBA" id="ARBA00022448"/>
    </source>
</evidence>
<dbReference type="AlphaFoldDB" id="A0A559KIP7"/>
<dbReference type="CDD" id="cd03293">
    <property type="entry name" value="ABC_NrtD_SsuB_transporters"/>
    <property type="match status" value="1"/>
</dbReference>
<dbReference type="Pfam" id="PF00005">
    <property type="entry name" value="ABC_tran"/>
    <property type="match status" value="1"/>
</dbReference>
<dbReference type="Gene3D" id="3.40.50.300">
    <property type="entry name" value="P-loop containing nucleotide triphosphate hydrolases"/>
    <property type="match status" value="1"/>
</dbReference>
<dbReference type="RefSeq" id="WP_144842587.1">
    <property type="nucleotide sequence ID" value="NZ_VNJI01000001.1"/>
</dbReference>
<dbReference type="InterPro" id="IPR050166">
    <property type="entry name" value="ABC_transporter_ATP-bind"/>
</dbReference>
<keyword evidence="3 5" id="KW-0067">ATP-binding</keyword>
<reference evidence="5 6" key="1">
    <citation type="submission" date="2019-07" db="EMBL/GenBank/DDBJ databases">
        <authorList>
            <person name="Kim J."/>
        </authorList>
    </citation>
    <scope>NUCLEOTIDE SEQUENCE [LARGE SCALE GENOMIC DNA]</scope>
    <source>
        <strain evidence="5 6">JC52</strain>
    </source>
</reference>
<keyword evidence="1" id="KW-0813">Transport</keyword>
<dbReference type="PROSITE" id="PS00211">
    <property type="entry name" value="ABC_TRANSPORTER_1"/>
    <property type="match status" value="1"/>
</dbReference>
<organism evidence="5 6">
    <name type="scientific">Paenibacillus cremeus</name>
    <dbReference type="NCBI Taxonomy" id="2163881"/>
    <lineage>
        <taxon>Bacteria</taxon>
        <taxon>Bacillati</taxon>
        <taxon>Bacillota</taxon>
        <taxon>Bacilli</taxon>
        <taxon>Bacillales</taxon>
        <taxon>Paenibacillaceae</taxon>
        <taxon>Paenibacillus</taxon>
    </lineage>
</organism>
<evidence type="ECO:0000313" key="6">
    <source>
        <dbReference type="Proteomes" id="UP000317036"/>
    </source>
</evidence>
<dbReference type="SMART" id="SM00382">
    <property type="entry name" value="AAA"/>
    <property type="match status" value="1"/>
</dbReference>
<keyword evidence="2" id="KW-0547">Nucleotide-binding</keyword>
<evidence type="ECO:0000259" key="4">
    <source>
        <dbReference type="PROSITE" id="PS50893"/>
    </source>
</evidence>
<dbReference type="GO" id="GO:0016887">
    <property type="term" value="F:ATP hydrolysis activity"/>
    <property type="evidence" value="ECO:0007669"/>
    <property type="project" value="InterPro"/>
</dbReference>
<dbReference type="EMBL" id="VNJI01000001">
    <property type="protein sequence ID" value="TVY12002.1"/>
    <property type="molecule type" value="Genomic_DNA"/>
</dbReference>
<dbReference type="PANTHER" id="PTHR42788">
    <property type="entry name" value="TAURINE IMPORT ATP-BINDING PROTEIN-RELATED"/>
    <property type="match status" value="1"/>
</dbReference>
<evidence type="ECO:0000256" key="3">
    <source>
        <dbReference type="ARBA" id="ARBA00022840"/>
    </source>
</evidence>
<proteinExistence type="predicted"/>
<dbReference type="InterPro" id="IPR027417">
    <property type="entry name" value="P-loop_NTPase"/>
</dbReference>